<accession>A0A8S1C9Y0</accession>
<name>A0A8S1C9Y0_9INSE</name>
<evidence type="ECO:0000313" key="2">
    <source>
        <dbReference type="EMBL" id="CAB3362419.1"/>
    </source>
</evidence>
<keyword evidence="1" id="KW-0732">Signal</keyword>
<gene>
    <name evidence="2" type="ORF">CLODIP_2_CD05005</name>
</gene>
<proteinExistence type="predicted"/>
<organism evidence="2 3">
    <name type="scientific">Cloeon dipterum</name>
    <dbReference type="NCBI Taxonomy" id="197152"/>
    <lineage>
        <taxon>Eukaryota</taxon>
        <taxon>Metazoa</taxon>
        <taxon>Ecdysozoa</taxon>
        <taxon>Arthropoda</taxon>
        <taxon>Hexapoda</taxon>
        <taxon>Insecta</taxon>
        <taxon>Pterygota</taxon>
        <taxon>Palaeoptera</taxon>
        <taxon>Ephemeroptera</taxon>
        <taxon>Pisciforma</taxon>
        <taxon>Baetidae</taxon>
        <taxon>Cloeon</taxon>
    </lineage>
</organism>
<evidence type="ECO:0000313" key="3">
    <source>
        <dbReference type="Proteomes" id="UP000494165"/>
    </source>
</evidence>
<keyword evidence="3" id="KW-1185">Reference proteome</keyword>
<dbReference type="EMBL" id="CADEPI010000008">
    <property type="protein sequence ID" value="CAB3362419.1"/>
    <property type="molecule type" value="Genomic_DNA"/>
</dbReference>
<sequence>MSPRGQLALCVPLAVLWLVLAQAGHSARAQQDPMQTSTMGGASRYLRDLDKYYTQVARPSTRSDPLTYEDDDVEYIKASQALRMMKLNELNRFYKARSRPRFGKRTEFHLNSQERDLVFGEMEV</sequence>
<comment type="caution">
    <text evidence="2">The sequence shown here is derived from an EMBL/GenBank/DDBJ whole genome shotgun (WGS) entry which is preliminary data.</text>
</comment>
<evidence type="ECO:0008006" key="4">
    <source>
        <dbReference type="Google" id="ProtNLM"/>
    </source>
</evidence>
<feature type="signal peptide" evidence="1">
    <location>
        <begin position="1"/>
        <end position="29"/>
    </location>
</feature>
<evidence type="ECO:0000256" key="1">
    <source>
        <dbReference type="SAM" id="SignalP"/>
    </source>
</evidence>
<dbReference type="AlphaFoldDB" id="A0A8S1C9Y0"/>
<protein>
    <recommendedName>
        <fullName evidence="4">Neuropeptide F</fullName>
    </recommendedName>
</protein>
<dbReference type="OrthoDB" id="8181631at2759"/>
<dbReference type="Proteomes" id="UP000494165">
    <property type="component" value="Unassembled WGS sequence"/>
</dbReference>
<reference evidence="2 3" key="1">
    <citation type="submission" date="2020-04" db="EMBL/GenBank/DDBJ databases">
        <authorList>
            <person name="Alioto T."/>
            <person name="Alioto T."/>
            <person name="Gomez Garrido J."/>
        </authorList>
    </citation>
    <scope>NUCLEOTIDE SEQUENCE [LARGE SCALE GENOMIC DNA]</scope>
</reference>
<feature type="chain" id="PRO_5035870683" description="Neuropeptide F" evidence="1">
    <location>
        <begin position="30"/>
        <end position="124"/>
    </location>
</feature>